<proteinExistence type="predicted"/>
<keyword evidence="1" id="KW-0472">Membrane</keyword>
<dbReference type="EMBL" id="BARW01011253">
    <property type="protein sequence ID" value="GAI85504.1"/>
    <property type="molecule type" value="Genomic_DNA"/>
</dbReference>
<dbReference type="AlphaFoldDB" id="X1TZQ1"/>
<sequence length="101" mass="11433">MAKTLNLASRIAYDNTVKRRIEEKIRKLPSKRGKIKPSRLERRLGFAIAAMISLVGALFFSVFSLTGSVIQGLNESNSRWIGIILFVVGLVFTFLYNRTKK</sequence>
<feature type="transmembrane region" description="Helical" evidence="1">
    <location>
        <begin position="78"/>
        <end position="96"/>
    </location>
</feature>
<name>X1TZQ1_9ZZZZ</name>
<evidence type="ECO:0000256" key="1">
    <source>
        <dbReference type="SAM" id="Phobius"/>
    </source>
</evidence>
<accession>X1TZQ1</accession>
<evidence type="ECO:0000313" key="2">
    <source>
        <dbReference type="EMBL" id="GAI85504.1"/>
    </source>
</evidence>
<keyword evidence="1" id="KW-0812">Transmembrane</keyword>
<gene>
    <name evidence="2" type="ORF">S12H4_21773</name>
</gene>
<organism evidence="2">
    <name type="scientific">marine sediment metagenome</name>
    <dbReference type="NCBI Taxonomy" id="412755"/>
    <lineage>
        <taxon>unclassified sequences</taxon>
        <taxon>metagenomes</taxon>
        <taxon>ecological metagenomes</taxon>
    </lineage>
</organism>
<comment type="caution">
    <text evidence="2">The sequence shown here is derived from an EMBL/GenBank/DDBJ whole genome shotgun (WGS) entry which is preliminary data.</text>
</comment>
<feature type="transmembrane region" description="Helical" evidence="1">
    <location>
        <begin position="44"/>
        <end position="66"/>
    </location>
</feature>
<keyword evidence="1" id="KW-1133">Transmembrane helix</keyword>
<reference evidence="2" key="1">
    <citation type="journal article" date="2014" name="Front. Microbiol.">
        <title>High frequency of phylogenetically diverse reductive dehalogenase-homologous genes in deep subseafloor sedimentary metagenomes.</title>
        <authorList>
            <person name="Kawai M."/>
            <person name="Futagami T."/>
            <person name="Toyoda A."/>
            <person name="Takaki Y."/>
            <person name="Nishi S."/>
            <person name="Hori S."/>
            <person name="Arai W."/>
            <person name="Tsubouchi T."/>
            <person name="Morono Y."/>
            <person name="Uchiyama I."/>
            <person name="Ito T."/>
            <person name="Fujiyama A."/>
            <person name="Inagaki F."/>
            <person name="Takami H."/>
        </authorList>
    </citation>
    <scope>NUCLEOTIDE SEQUENCE</scope>
    <source>
        <strain evidence="2">Expedition CK06-06</strain>
    </source>
</reference>
<protein>
    <submittedName>
        <fullName evidence="2">Uncharacterized protein</fullName>
    </submittedName>
</protein>